<evidence type="ECO:0000313" key="7">
    <source>
        <dbReference type="Proteomes" id="UP000494040"/>
    </source>
</evidence>
<dbReference type="GeneID" id="106664576"/>
<feature type="compositionally biased region" description="Polar residues" evidence="4">
    <location>
        <begin position="469"/>
        <end position="486"/>
    </location>
</feature>
<organism evidence="6 7">
    <name type="scientific">Cimex lectularius</name>
    <name type="common">Bed bug</name>
    <name type="synonym">Acanthia lectularia</name>
    <dbReference type="NCBI Taxonomy" id="79782"/>
    <lineage>
        <taxon>Eukaryota</taxon>
        <taxon>Metazoa</taxon>
        <taxon>Ecdysozoa</taxon>
        <taxon>Arthropoda</taxon>
        <taxon>Hexapoda</taxon>
        <taxon>Insecta</taxon>
        <taxon>Pterygota</taxon>
        <taxon>Neoptera</taxon>
        <taxon>Paraneoptera</taxon>
        <taxon>Hemiptera</taxon>
        <taxon>Heteroptera</taxon>
        <taxon>Panheteroptera</taxon>
        <taxon>Cimicomorpha</taxon>
        <taxon>Cimicidae</taxon>
        <taxon>Cimex</taxon>
    </lineage>
</organism>
<dbReference type="GO" id="GO:0042073">
    <property type="term" value="P:intraciliary transport"/>
    <property type="evidence" value="ECO:0007669"/>
    <property type="project" value="TreeGrafter"/>
</dbReference>
<evidence type="ECO:0000313" key="6">
    <source>
        <dbReference type="EnsemblMetazoa" id="XP_014245912.1"/>
    </source>
</evidence>
<dbReference type="InterPro" id="IPR028933">
    <property type="entry name" value="Lebercilin_dom"/>
</dbReference>
<dbReference type="Proteomes" id="UP000494040">
    <property type="component" value="Unassembled WGS sequence"/>
</dbReference>
<keyword evidence="2 3" id="KW-0175">Coiled coil</keyword>
<reference evidence="6" key="1">
    <citation type="submission" date="2022-01" db="UniProtKB">
        <authorList>
            <consortium name="EnsemblMetazoa"/>
        </authorList>
    </citation>
    <scope>IDENTIFICATION</scope>
</reference>
<name>A0A8I6RIV6_CIMLE</name>
<evidence type="ECO:0000256" key="2">
    <source>
        <dbReference type="ARBA" id="ARBA00023054"/>
    </source>
</evidence>
<dbReference type="PANTHER" id="PTHR16650:SF6">
    <property type="entry name" value="GH21622P"/>
    <property type="match status" value="1"/>
</dbReference>
<protein>
    <recommendedName>
        <fullName evidence="5">Lebercilin domain-containing protein</fullName>
    </recommendedName>
</protein>
<comment type="similarity">
    <text evidence="1">Belongs to the LCA5 family.</text>
</comment>
<evidence type="ECO:0000256" key="4">
    <source>
        <dbReference type="SAM" id="MobiDB-lite"/>
    </source>
</evidence>
<evidence type="ECO:0000259" key="5">
    <source>
        <dbReference type="Pfam" id="PF15619"/>
    </source>
</evidence>
<dbReference type="OrthoDB" id="2123794at2759"/>
<dbReference type="KEGG" id="clec:106664576"/>
<dbReference type="InterPro" id="IPR026188">
    <property type="entry name" value="Lebercilin-like"/>
</dbReference>
<keyword evidence="7" id="KW-1185">Reference proteome</keyword>
<dbReference type="RefSeq" id="XP_014245911.1">
    <property type="nucleotide sequence ID" value="XM_014390425.2"/>
</dbReference>
<dbReference type="AlphaFoldDB" id="A0A8I6RIV6"/>
<feature type="coiled-coil region" evidence="3">
    <location>
        <begin position="110"/>
        <end position="257"/>
    </location>
</feature>
<dbReference type="PANTHER" id="PTHR16650">
    <property type="entry name" value="C21ORF13-RELATED"/>
    <property type="match status" value="1"/>
</dbReference>
<dbReference type="EnsemblMetazoa" id="XM_014390425.2">
    <property type="protein sequence ID" value="XP_014245911.1"/>
    <property type="gene ID" value="LOC106664576"/>
</dbReference>
<feature type="domain" description="Lebercilin" evidence="5">
    <location>
        <begin position="108"/>
        <end position="281"/>
    </location>
</feature>
<dbReference type="Pfam" id="PF15619">
    <property type="entry name" value="Lebercilin"/>
    <property type="match status" value="1"/>
</dbReference>
<evidence type="ECO:0000256" key="3">
    <source>
        <dbReference type="SAM" id="Coils"/>
    </source>
</evidence>
<sequence>MTKKCQSDNPLFKIIVTEDTSLVENGKTSYHLGAREKCPKETQSELTLNTLNMASGDKSIKEKKNVAVGTFQRVLKKSYIRKVPNPYLRKLAPIGIEKKASEKHYDSIRIKELHNKLFEVKSQLEEAQKENVQLKTLQKRQEVEIKKLEDSKAEMPRMVKGYQEDHRIMTIKLKEFKQNNRELERRIKQKDEEIISLKLQNTHLVKLTKDRNLLEREKLMKKVQQLEAQVCSLEDANKKLSKKLELEEKRMNSILRLEITKHRETKNHLAQVLKSMEVLQGRNNINYITPQTKKTAPAKVLEENPSASSVNINKGRTKSRVKLERKTVSSTTLDVTVDAPVQSPKICLPSIVQQETRELTKEEPLELQPPVIEERVVKKIDNILPESNNRIQFPELECDTNHNGDIFSVDNLDWDEIKKYVHPRKDELIVKIENMFAKEQNDNVGICEFEYDEQVSGFLPSDLDKKDSMTNSSGFSQISNKQSSNDSVKEDIGKINSPSNHKDISLENRKSLTAILGIQNDPFSDQFSRDNSIGSESTTYSVNKKLTMPQELSTRDDNIGVPKDDNLFKTEQDFNQAKTKKNKNADILKYIFGKELLFEVNPE</sequence>
<dbReference type="EnsemblMetazoa" id="XM_014390426.1">
    <property type="protein sequence ID" value="XP_014245912.1"/>
    <property type="gene ID" value="LOC106664576"/>
</dbReference>
<feature type="region of interest" description="Disordered" evidence="4">
    <location>
        <begin position="462"/>
        <end position="506"/>
    </location>
</feature>
<dbReference type="GO" id="GO:0005930">
    <property type="term" value="C:axoneme"/>
    <property type="evidence" value="ECO:0007669"/>
    <property type="project" value="TreeGrafter"/>
</dbReference>
<dbReference type="RefSeq" id="XP_014245912.1">
    <property type="nucleotide sequence ID" value="XM_014390426.1"/>
</dbReference>
<accession>A0A8I6RIV6</accession>
<proteinExistence type="inferred from homology"/>
<evidence type="ECO:0000256" key="1">
    <source>
        <dbReference type="ARBA" id="ARBA00010229"/>
    </source>
</evidence>